<proteinExistence type="predicted"/>
<organism evidence="1 2">
    <name type="scientific">Sulfobacillus benefaciens</name>
    <dbReference type="NCBI Taxonomy" id="453960"/>
    <lineage>
        <taxon>Bacteria</taxon>
        <taxon>Bacillati</taxon>
        <taxon>Bacillota</taxon>
        <taxon>Clostridia</taxon>
        <taxon>Eubacteriales</taxon>
        <taxon>Clostridiales Family XVII. Incertae Sedis</taxon>
        <taxon>Sulfobacillus</taxon>
    </lineage>
</organism>
<dbReference type="SUPFAM" id="SSF101386">
    <property type="entry name" value="all-alpha NTP pyrophosphatases"/>
    <property type="match status" value="1"/>
</dbReference>
<dbReference type="EMBL" id="PXYW01000037">
    <property type="protein sequence ID" value="PSR32549.1"/>
    <property type="molecule type" value="Genomic_DNA"/>
</dbReference>
<dbReference type="Gene3D" id="1.10.287.1080">
    <property type="entry name" value="MazG-like"/>
    <property type="match status" value="1"/>
</dbReference>
<reference evidence="1 2" key="1">
    <citation type="journal article" date="2014" name="BMC Genomics">
        <title>Comparison of environmental and isolate Sulfobacillus genomes reveals diverse carbon, sulfur, nitrogen, and hydrogen metabolisms.</title>
        <authorList>
            <person name="Justice N.B."/>
            <person name="Norman A."/>
            <person name="Brown C.T."/>
            <person name="Singh A."/>
            <person name="Thomas B.C."/>
            <person name="Banfield J.F."/>
        </authorList>
    </citation>
    <scope>NUCLEOTIDE SEQUENCE [LARGE SCALE GENOMIC DNA]</scope>
    <source>
        <strain evidence="1">AMDSBA4</strain>
    </source>
</reference>
<name>A0A2T2XDH7_9FIRM</name>
<evidence type="ECO:0000313" key="2">
    <source>
        <dbReference type="Proteomes" id="UP000242972"/>
    </source>
</evidence>
<gene>
    <name evidence="1" type="ORF">C7B46_13850</name>
</gene>
<dbReference type="AlphaFoldDB" id="A0A2T2XDH7"/>
<comment type="caution">
    <text evidence="1">The sequence shown here is derived from an EMBL/GenBank/DDBJ whole genome shotgun (WGS) entry which is preliminary data.</text>
</comment>
<evidence type="ECO:0000313" key="1">
    <source>
        <dbReference type="EMBL" id="PSR32549.1"/>
    </source>
</evidence>
<protein>
    <submittedName>
        <fullName evidence="1">DUF1573 domain-containing protein</fullName>
    </submittedName>
</protein>
<accession>A0A2T2XDH7</accession>
<dbReference type="Proteomes" id="UP000242972">
    <property type="component" value="Unassembled WGS sequence"/>
</dbReference>
<sequence>MSQDRDVLKESLVDRFQELVNEVLVRHHSVLDVLSKLAESETRINRAVAKSVTGCGCIQIQASRQQYDNDLPYDALHQNVSSHIVGKICERDREILEEEMGQLLFYLTALANLLDISLYDTLVKKYNAANTLGRFYLS</sequence>